<keyword evidence="10 14" id="KW-0472">Membrane</keyword>
<accession>A0A2S5R8M1</accession>
<dbReference type="Pfam" id="PF00306">
    <property type="entry name" value="ATP-synt_ab_C"/>
    <property type="match status" value="1"/>
</dbReference>
<comment type="caution">
    <text evidence="18">The sequence shown here is derived from an EMBL/GenBank/DDBJ whole genome shotgun (WGS) entry which is preliminary data.</text>
</comment>
<dbReference type="Pfam" id="PF02874">
    <property type="entry name" value="ATP-synt_ab_N"/>
    <property type="match status" value="1"/>
</dbReference>
<dbReference type="Pfam" id="PF00006">
    <property type="entry name" value="ATP-synt_ab"/>
    <property type="match status" value="1"/>
</dbReference>
<dbReference type="CDD" id="cd18113">
    <property type="entry name" value="ATP-synt_F1_alpha_C"/>
    <property type="match status" value="1"/>
</dbReference>
<dbReference type="InterPro" id="IPR036121">
    <property type="entry name" value="ATPase_F1/V1/A1_a/bsu_N_sf"/>
</dbReference>
<dbReference type="FunFam" id="3.40.50.300:FF:000002">
    <property type="entry name" value="ATP synthase subunit alpha"/>
    <property type="match status" value="1"/>
</dbReference>
<gene>
    <name evidence="14" type="primary">atpA</name>
    <name evidence="18" type="ORF">HCUR_00861</name>
</gene>
<evidence type="ECO:0000259" key="16">
    <source>
        <dbReference type="Pfam" id="PF00306"/>
    </source>
</evidence>
<organism evidence="18 19">
    <name type="scientific">Holospora curviuscula</name>
    <dbReference type="NCBI Taxonomy" id="1082868"/>
    <lineage>
        <taxon>Bacteria</taxon>
        <taxon>Pseudomonadati</taxon>
        <taxon>Pseudomonadota</taxon>
        <taxon>Alphaproteobacteria</taxon>
        <taxon>Holosporales</taxon>
        <taxon>Holosporaceae</taxon>
        <taxon>Holospora</taxon>
    </lineage>
</organism>
<feature type="domain" description="ATPase F1/V1/A1 complex alpha/beta subunit nucleotide-binding" evidence="15">
    <location>
        <begin position="155"/>
        <end position="377"/>
    </location>
</feature>
<keyword evidence="19" id="KW-1185">Reference proteome</keyword>
<evidence type="ECO:0000256" key="3">
    <source>
        <dbReference type="ARBA" id="ARBA00008936"/>
    </source>
</evidence>
<name>A0A2S5R8M1_9PROT</name>
<dbReference type="PANTHER" id="PTHR48082:SF2">
    <property type="entry name" value="ATP SYNTHASE SUBUNIT ALPHA, MITOCHONDRIAL"/>
    <property type="match status" value="1"/>
</dbReference>
<dbReference type="AlphaFoldDB" id="A0A2S5R8M1"/>
<evidence type="ECO:0000256" key="12">
    <source>
        <dbReference type="ARBA" id="ARBA00023310"/>
    </source>
</evidence>
<sequence length="516" mass="56115">MKSSKLHPSEFSTLIKQYILSQEDSSFSTQDAQVGFVLSVGDGVATVWGLDHVQAGEKVEFSDGTQGMAMNLNEDTVGIVIFGDAQNIQQGDVVKRTEQLMKTAVGPGVLGRVVNGLGEPIDGKGPLKNPEYSLIERPAPPVIARKSVFEPLATGIKVIDALIPIGRGQRELIIGDRQIGKTTIAIDTILNQKQFNDAHPHCPVICVYVAIGQKCSTVAQIVKTLEEHDALKYSVVLCANASQSASLQFLAPYTGCAMAEYFRDRGQHALIVYDDLVKHAVAYREMALLLRRPPGREAYPGDIFYLHSRLLERAAKLNDDLGGGSLTALPIVETQGGDVSAYIPTNIISITDGQLVLEADLFYKGLRPAINVGLSVSRVGSAAQTRAIKHVSSAVKLEIAQYKELEAFAQFASDLDSATKHTLERGQRVVETLKQPQNSPCSLAQEVISLYAVTQAYLDDLPVSQVLAFLSFLWETLNETASVWVQEIEVTTEFSQAAQEAVSKCIQQCKENFVPV</sequence>
<dbReference type="GO" id="GO:0046933">
    <property type="term" value="F:proton-transporting ATP synthase activity, rotational mechanism"/>
    <property type="evidence" value="ECO:0007669"/>
    <property type="project" value="UniProtKB-UniRule"/>
</dbReference>
<dbReference type="SUPFAM" id="SSF52540">
    <property type="entry name" value="P-loop containing nucleoside triphosphate hydrolases"/>
    <property type="match status" value="1"/>
</dbReference>
<dbReference type="InterPro" id="IPR000793">
    <property type="entry name" value="ATP_synth_asu_C"/>
</dbReference>
<comment type="function">
    <text evidence="1 14">Produces ATP from ADP in the presence of a proton gradient across the membrane. The alpha chain is a regulatory subunit.</text>
</comment>
<evidence type="ECO:0000256" key="7">
    <source>
        <dbReference type="ARBA" id="ARBA00022840"/>
    </source>
</evidence>
<dbReference type="GO" id="GO:0005886">
    <property type="term" value="C:plasma membrane"/>
    <property type="evidence" value="ECO:0007669"/>
    <property type="project" value="UniProtKB-SubCell"/>
</dbReference>
<keyword evidence="11 14" id="KW-0139">CF(1)</keyword>
<dbReference type="NCBIfam" id="NF009884">
    <property type="entry name" value="PRK13343.1"/>
    <property type="match status" value="1"/>
</dbReference>
<dbReference type="GO" id="GO:0045259">
    <property type="term" value="C:proton-transporting ATP synthase complex"/>
    <property type="evidence" value="ECO:0007669"/>
    <property type="project" value="UniProtKB-KW"/>
</dbReference>
<evidence type="ECO:0000313" key="19">
    <source>
        <dbReference type="Proteomes" id="UP000239425"/>
    </source>
</evidence>
<evidence type="ECO:0000256" key="10">
    <source>
        <dbReference type="ARBA" id="ARBA00023136"/>
    </source>
</evidence>
<reference evidence="18 19" key="1">
    <citation type="submission" date="2017-11" db="EMBL/GenBank/DDBJ databases">
        <title>Comparative genomic analysis of Holospora spp., intranuclear symbionts of paramecia.</title>
        <authorList>
            <person name="Garushyants S.K."/>
            <person name="Beliavskaya A."/>
            <person name="Malko D.B."/>
            <person name="Logacheva M.D."/>
            <person name="Rautian M.S."/>
            <person name="Gelfand M.S."/>
        </authorList>
    </citation>
    <scope>NUCLEOTIDE SEQUENCE [LARGE SCALE GENOMIC DNA]</scope>
    <source>
        <strain evidence="19">02AZ16</strain>
    </source>
</reference>
<dbReference type="InterPro" id="IPR038376">
    <property type="entry name" value="ATP_synth_asu_C_sf"/>
</dbReference>
<evidence type="ECO:0000256" key="6">
    <source>
        <dbReference type="ARBA" id="ARBA00022781"/>
    </source>
</evidence>
<dbReference type="SUPFAM" id="SSF50615">
    <property type="entry name" value="N-terminal domain of alpha and beta subunits of F1 ATP synthase"/>
    <property type="match status" value="1"/>
</dbReference>
<dbReference type="InterPro" id="IPR027417">
    <property type="entry name" value="P-loop_NTPase"/>
</dbReference>
<dbReference type="InterPro" id="IPR005294">
    <property type="entry name" value="ATP_synth_F1_asu"/>
</dbReference>
<dbReference type="NCBIfam" id="TIGR00962">
    <property type="entry name" value="atpA"/>
    <property type="match status" value="1"/>
</dbReference>
<protein>
    <recommendedName>
        <fullName evidence="14">ATP synthase subunit alpha</fullName>
        <ecNumber evidence="14">7.1.2.2</ecNumber>
    </recommendedName>
    <alternativeName>
        <fullName evidence="14">ATP synthase F1 sector subunit alpha</fullName>
    </alternativeName>
    <alternativeName>
        <fullName evidence="14">F-ATPase subunit alpha</fullName>
    </alternativeName>
</protein>
<dbReference type="EMBL" id="PHHC01000084">
    <property type="protein sequence ID" value="PPE03633.1"/>
    <property type="molecule type" value="Genomic_DNA"/>
</dbReference>
<dbReference type="SUPFAM" id="SSF47917">
    <property type="entry name" value="C-terminal domain of alpha and beta subunits of F1 ATP synthase"/>
    <property type="match status" value="1"/>
</dbReference>
<evidence type="ECO:0000256" key="1">
    <source>
        <dbReference type="ARBA" id="ARBA00003784"/>
    </source>
</evidence>
<comment type="catalytic activity">
    <reaction evidence="14">
        <text>ATP + H2O + 4 H(+)(in) = ADP + phosphate + 5 H(+)(out)</text>
        <dbReference type="Rhea" id="RHEA:57720"/>
        <dbReference type="ChEBI" id="CHEBI:15377"/>
        <dbReference type="ChEBI" id="CHEBI:15378"/>
        <dbReference type="ChEBI" id="CHEBI:30616"/>
        <dbReference type="ChEBI" id="CHEBI:43474"/>
        <dbReference type="ChEBI" id="CHEBI:456216"/>
        <dbReference type="EC" id="7.1.2.2"/>
    </reaction>
</comment>
<feature type="site" description="Required for activity" evidence="14">
    <location>
        <position position="375"/>
    </location>
</feature>
<dbReference type="OrthoDB" id="9803053at2"/>
<dbReference type="FunFam" id="1.20.150.20:FF:000001">
    <property type="entry name" value="ATP synthase subunit alpha"/>
    <property type="match status" value="1"/>
</dbReference>
<dbReference type="Gene3D" id="2.40.30.20">
    <property type="match status" value="1"/>
</dbReference>
<evidence type="ECO:0000313" key="18">
    <source>
        <dbReference type="EMBL" id="PPE03633.1"/>
    </source>
</evidence>
<evidence type="ECO:0000256" key="9">
    <source>
        <dbReference type="ARBA" id="ARBA00023065"/>
    </source>
</evidence>
<comment type="similarity">
    <text evidence="3 14">Belongs to the ATPase alpha/beta chains family.</text>
</comment>
<proteinExistence type="inferred from homology"/>
<dbReference type="CDD" id="cd18116">
    <property type="entry name" value="ATP-synt_F1_alpha_N"/>
    <property type="match status" value="1"/>
</dbReference>
<feature type="binding site" evidence="14">
    <location>
        <begin position="175"/>
        <end position="182"/>
    </location>
    <ligand>
        <name>ATP</name>
        <dbReference type="ChEBI" id="CHEBI:30616"/>
    </ligand>
</feature>
<dbReference type="PANTHER" id="PTHR48082">
    <property type="entry name" value="ATP SYNTHASE SUBUNIT ALPHA, MITOCHONDRIAL"/>
    <property type="match status" value="1"/>
</dbReference>
<evidence type="ECO:0000256" key="11">
    <source>
        <dbReference type="ARBA" id="ARBA00023196"/>
    </source>
</evidence>
<keyword evidence="7 14" id="KW-0067">ATP-binding</keyword>
<evidence type="ECO:0000256" key="2">
    <source>
        <dbReference type="ARBA" id="ARBA00004370"/>
    </source>
</evidence>
<dbReference type="InterPro" id="IPR000194">
    <property type="entry name" value="ATPase_F1/V1/A1_a/bsu_nucl-bd"/>
</dbReference>
<evidence type="ECO:0000256" key="4">
    <source>
        <dbReference type="ARBA" id="ARBA00022448"/>
    </source>
</evidence>
<keyword evidence="9 14" id="KW-0406">Ion transport</keyword>
<keyword evidence="8 14" id="KW-1278">Translocase</keyword>
<dbReference type="InterPro" id="IPR023366">
    <property type="entry name" value="ATP_synth_asu-like_sf"/>
</dbReference>
<comment type="subunit">
    <text evidence="13">F-type ATPases have 2 components, CF(1) - the catalytic core - and CF(0) - the membrane proton channel. CF(1) has five subunits: alpha(3), beta(3), gamma(1), delta(1), epsilon(1). CF(0) has four main subunits: a(1), b(1), b'(1) and c(9-12).</text>
</comment>
<dbReference type="Gene3D" id="1.20.150.20">
    <property type="entry name" value="ATP synthase alpha/beta chain, C-terminal domain"/>
    <property type="match status" value="1"/>
</dbReference>
<dbReference type="RefSeq" id="WP_104206875.1">
    <property type="nucleotide sequence ID" value="NZ_PHHC01000084.1"/>
</dbReference>
<evidence type="ECO:0000256" key="5">
    <source>
        <dbReference type="ARBA" id="ARBA00022741"/>
    </source>
</evidence>
<dbReference type="Gene3D" id="3.40.50.300">
    <property type="entry name" value="P-loop containing nucleotide triphosphate hydrolases"/>
    <property type="match status" value="1"/>
</dbReference>
<dbReference type="Proteomes" id="UP000239425">
    <property type="component" value="Unassembled WGS sequence"/>
</dbReference>
<dbReference type="InterPro" id="IPR033732">
    <property type="entry name" value="ATP_synth_F1_a_nt-bd_dom"/>
</dbReference>
<dbReference type="HAMAP" id="MF_01346">
    <property type="entry name" value="ATP_synth_alpha_bact"/>
    <property type="match status" value="1"/>
</dbReference>
<keyword evidence="4 14" id="KW-0813">Transport</keyword>
<evidence type="ECO:0000256" key="8">
    <source>
        <dbReference type="ARBA" id="ARBA00022967"/>
    </source>
</evidence>
<dbReference type="InterPro" id="IPR020003">
    <property type="entry name" value="ATPase_a/bsu_AS"/>
</dbReference>
<evidence type="ECO:0000259" key="15">
    <source>
        <dbReference type="Pfam" id="PF00006"/>
    </source>
</evidence>
<dbReference type="GO" id="GO:0043531">
    <property type="term" value="F:ADP binding"/>
    <property type="evidence" value="ECO:0007669"/>
    <property type="project" value="TreeGrafter"/>
</dbReference>
<feature type="domain" description="ATP synthase alpha subunit C-terminal" evidence="16">
    <location>
        <begin position="384"/>
        <end position="508"/>
    </location>
</feature>
<dbReference type="CDD" id="cd01132">
    <property type="entry name" value="F1-ATPase_alpha_CD"/>
    <property type="match status" value="1"/>
</dbReference>
<dbReference type="EC" id="7.1.2.2" evidence="14"/>
<keyword evidence="14" id="KW-1003">Cell membrane</keyword>
<dbReference type="PROSITE" id="PS00152">
    <property type="entry name" value="ATPASE_ALPHA_BETA"/>
    <property type="match status" value="1"/>
</dbReference>
<keyword evidence="12 14" id="KW-0066">ATP synthesis</keyword>
<evidence type="ECO:0000256" key="13">
    <source>
        <dbReference type="ARBA" id="ARBA00026013"/>
    </source>
</evidence>
<dbReference type="InterPro" id="IPR004100">
    <property type="entry name" value="ATPase_F1/V1/A1_a/bsu_N"/>
</dbReference>
<evidence type="ECO:0000259" key="17">
    <source>
        <dbReference type="Pfam" id="PF02874"/>
    </source>
</evidence>
<keyword evidence="5 14" id="KW-0547">Nucleotide-binding</keyword>
<dbReference type="PIRSF" id="PIRSF039088">
    <property type="entry name" value="F_ATPase_subunit_alpha"/>
    <property type="match status" value="1"/>
</dbReference>
<feature type="domain" description="ATPase F1/V1/A1 complex alpha/beta subunit N-terminal" evidence="17">
    <location>
        <begin position="34"/>
        <end position="97"/>
    </location>
</feature>
<keyword evidence="6 14" id="KW-0375">Hydrogen ion transport</keyword>
<dbReference type="GO" id="GO:0005524">
    <property type="term" value="F:ATP binding"/>
    <property type="evidence" value="ECO:0007669"/>
    <property type="project" value="UniProtKB-UniRule"/>
</dbReference>
<comment type="subcellular location">
    <subcellularLocation>
        <location evidence="14">Cell membrane</location>
        <topology evidence="14">Peripheral membrane protein</topology>
    </subcellularLocation>
    <subcellularLocation>
        <location evidence="2">Membrane</location>
    </subcellularLocation>
</comment>
<evidence type="ECO:0000256" key="14">
    <source>
        <dbReference type="HAMAP-Rule" id="MF_01346"/>
    </source>
</evidence>